<organism evidence="8 9">
    <name type="scientific">Ambrosiozyma monospora</name>
    <name type="common">Yeast</name>
    <name type="synonym">Endomycopsis monosporus</name>
    <dbReference type="NCBI Taxonomy" id="43982"/>
    <lineage>
        <taxon>Eukaryota</taxon>
        <taxon>Fungi</taxon>
        <taxon>Dikarya</taxon>
        <taxon>Ascomycota</taxon>
        <taxon>Saccharomycotina</taxon>
        <taxon>Pichiomycetes</taxon>
        <taxon>Pichiales</taxon>
        <taxon>Pichiaceae</taxon>
        <taxon>Ambrosiozyma</taxon>
    </lineage>
</organism>
<feature type="domain" description="MSP" evidence="7">
    <location>
        <begin position="1"/>
        <end position="121"/>
    </location>
</feature>
<evidence type="ECO:0000313" key="9">
    <source>
        <dbReference type="Proteomes" id="UP001165063"/>
    </source>
</evidence>
<reference evidence="8" key="1">
    <citation type="submission" date="2023-04" db="EMBL/GenBank/DDBJ databases">
        <title>Ambrosiozyma monospora NBRC 1965.</title>
        <authorList>
            <person name="Ichikawa N."/>
            <person name="Sato H."/>
            <person name="Tonouchi N."/>
        </authorList>
    </citation>
    <scope>NUCLEOTIDE SEQUENCE</scope>
    <source>
        <strain evidence="8">NBRC 1965</strain>
    </source>
</reference>
<dbReference type="GO" id="GO:0061817">
    <property type="term" value="P:endoplasmic reticulum-plasma membrane tethering"/>
    <property type="evidence" value="ECO:0007669"/>
    <property type="project" value="TreeGrafter"/>
</dbReference>
<dbReference type="PANTHER" id="PTHR10809">
    <property type="entry name" value="VESICLE-ASSOCIATED MEMBRANE PROTEIN-ASSOCIATED PROTEIN"/>
    <property type="match status" value="1"/>
</dbReference>
<comment type="subcellular location">
    <subcellularLocation>
        <location evidence="1">Membrane</location>
        <topology evidence="1">Single-pass type IV membrane protein</topology>
    </subcellularLocation>
</comment>
<dbReference type="Pfam" id="PF00635">
    <property type="entry name" value="Motile_Sperm"/>
    <property type="match status" value="1"/>
</dbReference>
<keyword evidence="3 6" id="KW-0812">Transmembrane</keyword>
<evidence type="ECO:0000256" key="3">
    <source>
        <dbReference type="ARBA" id="ARBA00022692"/>
    </source>
</evidence>
<dbReference type="PROSITE" id="PS50202">
    <property type="entry name" value="MSP"/>
    <property type="match status" value="1"/>
</dbReference>
<evidence type="ECO:0000256" key="1">
    <source>
        <dbReference type="ARBA" id="ARBA00004211"/>
    </source>
</evidence>
<dbReference type="GO" id="GO:0090158">
    <property type="term" value="P:endoplasmic reticulum membrane organization"/>
    <property type="evidence" value="ECO:0007669"/>
    <property type="project" value="TreeGrafter"/>
</dbReference>
<evidence type="ECO:0000256" key="2">
    <source>
        <dbReference type="ARBA" id="ARBA00008932"/>
    </source>
</evidence>
<dbReference type="InterPro" id="IPR013783">
    <property type="entry name" value="Ig-like_fold"/>
</dbReference>
<accession>A0A9W7DFX9</accession>
<dbReference type="Gene3D" id="2.60.40.10">
    <property type="entry name" value="Immunoglobulins"/>
    <property type="match status" value="1"/>
</dbReference>
<dbReference type="OrthoDB" id="264603at2759"/>
<evidence type="ECO:0000256" key="4">
    <source>
        <dbReference type="ARBA" id="ARBA00022989"/>
    </source>
</evidence>
<comment type="caution">
    <text evidence="8">The sequence shown here is derived from an EMBL/GenBank/DDBJ whole genome shotgun (WGS) entry which is preliminary data.</text>
</comment>
<keyword evidence="9" id="KW-1185">Reference proteome</keyword>
<comment type="similarity">
    <text evidence="2">Belongs to the VAMP-associated protein (VAP) (TC 9.B.17) family.</text>
</comment>
<keyword evidence="4 6" id="KW-1133">Transmembrane helix</keyword>
<dbReference type="SUPFAM" id="SSF49354">
    <property type="entry name" value="PapD-like"/>
    <property type="match status" value="1"/>
</dbReference>
<evidence type="ECO:0000256" key="6">
    <source>
        <dbReference type="SAM" id="Phobius"/>
    </source>
</evidence>
<proteinExistence type="inferred from homology"/>
<dbReference type="EMBL" id="BSXU01002093">
    <property type="protein sequence ID" value="GMG34221.1"/>
    <property type="molecule type" value="Genomic_DNA"/>
</dbReference>
<dbReference type="InterPro" id="IPR000535">
    <property type="entry name" value="MSP_dom"/>
</dbReference>
<gene>
    <name evidence="8" type="ORF">Amon01_000438800</name>
</gene>
<dbReference type="InterPro" id="IPR008962">
    <property type="entry name" value="PapD-like_sf"/>
</dbReference>
<dbReference type="Proteomes" id="UP001165063">
    <property type="component" value="Unassembled WGS sequence"/>
</dbReference>
<keyword evidence="5 6" id="KW-0472">Membrane</keyword>
<protein>
    <submittedName>
        <fullName evidence="8">Unnamed protein product</fullName>
    </submittedName>
</protein>
<dbReference type="GO" id="GO:0033149">
    <property type="term" value="F:FFAT motif binding"/>
    <property type="evidence" value="ECO:0007669"/>
    <property type="project" value="TreeGrafter"/>
</dbReference>
<dbReference type="GO" id="GO:0005886">
    <property type="term" value="C:plasma membrane"/>
    <property type="evidence" value="ECO:0007669"/>
    <property type="project" value="TreeGrafter"/>
</dbReference>
<dbReference type="AlphaFoldDB" id="A0A9W7DFX9"/>
<evidence type="ECO:0000313" key="8">
    <source>
        <dbReference type="EMBL" id="GMG34221.1"/>
    </source>
</evidence>
<evidence type="ECO:0000256" key="5">
    <source>
        <dbReference type="ARBA" id="ARBA00023136"/>
    </source>
</evidence>
<feature type="transmembrane region" description="Helical" evidence="6">
    <location>
        <begin position="247"/>
        <end position="266"/>
    </location>
</feature>
<dbReference type="InterPro" id="IPR016763">
    <property type="entry name" value="VAP"/>
</dbReference>
<dbReference type="GO" id="GO:0005789">
    <property type="term" value="C:endoplasmic reticulum membrane"/>
    <property type="evidence" value="ECO:0007669"/>
    <property type="project" value="InterPro"/>
</dbReference>
<evidence type="ECO:0000259" key="7">
    <source>
        <dbReference type="PROSITE" id="PS50202"/>
    </source>
</evidence>
<sequence>MQVTPKNLELNAPFTKQSTTTITVSNNSEQPIAFKVKTTAPKLYCVRPNASTISPGESMDVSIIFQGLDSEPAVGSKCKDKFLIVSVPCQESLDPKTISSIWPKLAASGESSDVKLRVVYNFDSLVDPIQEESSQQSIQEHSSKTVSNGAVPAAAGAVAGAGAAAAAVSAKAPSTTINNTTQPVEKEIKATPAVKQAAPPANTEKAPVVAAATPAKAAVTANGSTKETASTTTTKDTKAVAKNSSPAVVPLVAILAIIIAIIAFLLSKI</sequence>
<dbReference type="PANTHER" id="PTHR10809:SF6">
    <property type="entry name" value="AT11025P-RELATED"/>
    <property type="match status" value="1"/>
</dbReference>
<dbReference type="PIRSF" id="PIRSF019693">
    <property type="entry name" value="VAMP-associated"/>
    <property type="match status" value="1"/>
</dbReference>
<name>A0A9W7DFX9_AMBMO</name>